<protein>
    <submittedName>
        <fullName evidence="2">Uncharacterized protein</fullName>
    </submittedName>
</protein>
<gene>
    <name evidence="2" type="ORF">E2C01_016735</name>
</gene>
<feature type="region of interest" description="Disordered" evidence="1">
    <location>
        <begin position="1"/>
        <end position="60"/>
    </location>
</feature>
<comment type="caution">
    <text evidence="2">The sequence shown here is derived from an EMBL/GenBank/DDBJ whole genome shotgun (WGS) entry which is preliminary data.</text>
</comment>
<keyword evidence="3" id="KW-1185">Reference proteome</keyword>
<sequence length="122" mass="12893">MHAAKQGTVEQLTEAPPPPPTTPPPPPLTLGYTTNRAALRVPPHRSPAPPPSVRALPTTQCRPQGQAIDLRVIRLPHCRSVGEDGAATCWAGTGKLCTCIVALVLTCSSCLPRALNNCQFVN</sequence>
<evidence type="ECO:0000313" key="3">
    <source>
        <dbReference type="Proteomes" id="UP000324222"/>
    </source>
</evidence>
<feature type="compositionally biased region" description="Pro residues" evidence="1">
    <location>
        <begin position="15"/>
        <end position="28"/>
    </location>
</feature>
<organism evidence="2 3">
    <name type="scientific">Portunus trituberculatus</name>
    <name type="common">Swimming crab</name>
    <name type="synonym">Neptunus trituberculatus</name>
    <dbReference type="NCBI Taxonomy" id="210409"/>
    <lineage>
        <taxon>Eukaryota</taxon>
        <taxon>Metazoa</taxon>
        <taxon>Ecdysozoa</taxon>
        <taxon>Arthropoda</taxon>
        <taxon>Crustacea</taxon>
        <taxon>Multicrustacea</taxon>
        <taxon>Malacostraca</taxon>
        <taxon>Eumalacostraca</taxon>
        <taxon>Eucarida</taxon>
        <taxon>Decapoda</taxon>
        <taxon>Pleocyemata</taxon>
        <taxon>Brachyura</taxon>
        <taxon>Eubrachyura</taxon>
        <taxon>Portunoidea</taxon>
        <taxon>Portunidae</taxon>
        <taxon>Portuninae</taxon>
        <taxon>Portunus</taxon>
    </lineage>
</organism>
<evidence type="ECO:0000256" key="1">
    <source>
        <dbReference type="SAM" id="MobiDB-lite"/>
    </source>
</evidence>
<proteinExistence type="predicted"/>
<dbReference type="Proteomes" id="UP000324222">
    <property type="component" value="Unassembled WGS sequence"/>
</dbReference>
<accession>A0A5B7DRZ1</accession>
<evidence type="ECO:0000313" key="2">
    <source>
        <dbReference type="EMBL" id="MPC23676.1"/>
    </source>
</evidence>
<dbReference type="EMBL" id="VSRR010001239">
    <property type="protein sequence ID" value="MPC23676.1"/>
    <property type="molecule type" value="Genomic_DNA"/>
</dbReference>
<name>A0A5B7DRZ1_PORTR</name>
<dbReference type="AlphaFoldDB" id="A0A5B7DRZ1"/>
<reference evidence="2 3" key="1">
    <citation type="submission" date="2019-05" db="EMBL/GenBank/DDBJ databases">
        <title>Another draft genome of Portunus trituberculatus and its Hox gene families provides insights of decapod evolution.</title>
        <authorList>
            <person name="Jeong J.-H."/>
            <person name="Song I."/>
            <person name="Kim S."/>
            <person name="Choi T."/>
            <person name="Kim D."/>
            <person name="Ryu S."/>
            <person name="Kim W."/>
        </authorList>
    </citation>
    <scope>NUCLEOTIDE SEQUENCE [LARGE SCALE GENOMIC DNA]</scope>
    <source>
        <tissue evidence="2">Muscle</tissue>
    </source>
</reference>